<reference evidence="1" key="1">
    <citation type="submission" date="2020-01" db="EMBL/GenBank/DDBJ databases">
        <authorList>
            <person name="Mishra B."/>
        </authorList>
    </citation>
    <scope>NUCLEOTIDE SEQUENCE [LARGE SCALE GENOMIC DNA]</scope>
</reference>
<sequence>MYNGSLFDTLVFPKELGSRVIGRRGQTTIRSSPFDNITAARSSLWLLLIIFKASVAPLALVESGSLKLVVCSPFGLIEVLVRHWIILKARISLNIRGL</sequence>
<name>A0A6D2KMA9_9BRAS</name>
<dbReference type="EMBL" id="CACVBM020001414">
    <property type="protein sequence ID" value="CAA7049349.1"/>
    <property type="molecule type" value="Genomic_DNA"/>
</dbReference>
<protein>
    <submittedName>
        <fullName evidence="1">Uncharacterized protein</fullName>
    </submittedName>
</protein>
<accession>A0A6D2KMA9</accession>
<dbReference type="Proteomes" id="UP000467841">
    <property type="component" value="Unassembled WGS sequence"/>
</dbReference>
<organism evidence="1 2">
    <name type="scientific">Microthlaspi erraticum</name>
    <dbReference type="NCBI Taxonomy" id="1685480"/>
    <lineage>
        <taxon>Eukaryota</taxon>
        <taxon>Viridiplantae</taxon>
        <taxon>Streptophyta</taxon>
        <taxon>Embryophyta</taxon>
        <taxon>Tracheophyta</taxon>
        <taxon>Spermatophyta</taxon>
        <taxon>Magnoliopsida</taxon>
        <taxon>eudicotyledons</taxon>
        <taxon>Gunneridae</taxon>
        <taxon>Pentapetalae</taxon>
        <taxon>rosids</taxon>
        <taxon>malvids</taxon>
        <taxon>Brassicales</taxon>
        <taxon>Brassicaceae</taxon>
        <taxon>Coluteocarpeae</taxon>
        <taxon>Microthlaspi</taxon>
    </lineage>
</organism>
<keyword evidence="2" id="KW-1185">Reference proteome</keyword>
<comment type="caution">
    <text evidence="1">The sequence shown here is derived from an EMBL/GenBank/DDBJ whole genome shotgun (WGS) entry which is preliminary data.</text>
</comment>
<dbReference type="AlphaFoldDB" id="A0A6D2KMA9"/>
<evidence type="ECO:0000313" key="1">
    <source>
        <dbReference type="EMBL" id="CAA7049349.1"/>
    </source>
</evidence>
<gene>
    <name evidence="1" type="ORF">MERR_LOCUS36584</name>
</gene>
<proteinExistence type="predicted"/>
<evidence type="ECO:0000313" key="2">
    <source>
        <dbReference type="Proteomes" id="UP000467841"/>
    </source>
</evidence>